<organism evidence="3 4">
    <name type="scientific">Dyella monticola</name>
    <dbReference type="NCBI Taxonomy" id="1927958"/>
    <lineage>
        <taxon>Bacteria</taxon>
        <taxon>Pseudomonadati</taxon>
        <taxon>Pseudomonadota</taxon>
        <taxon>Gammaproteobacteria</taxon>
        <taxon>Lysobacterales</taxon>
        <taxon>Rhodanobacteraceae</taxon>
        <taxon>Dyella</taxon>
    </lineage>
</organism>
<proteinExistence type="predicted"/>
<dbReference type="SMART" id="SM00710">
    <property type="entry name" value="PbH1"/>
    <property type="match status" value="8"/>
</dbReference>
<protein>
    <recommendedName>
        <fullName evidence="2">Rhamnogalacturonase A/B/Epimerase-like pectate lyase domain-containing protein</fullName>
    </recommendedName>
</protein>
<dbReference type="Pfam" id="PF12708">
    <property type="entry name" value="Pect-lyase_RHGA_epim"/>
    <property type="match status" value="1"/>
</dbReference>
<evidence type="ECO:0000259" key="2">
    <source>
        <dbReference type="Pfam" id="PF12708"/>
    </source>
</evidence>
<evidence type="ECO:0000313" key="3">
    <source>
        <dbReference type="EMBL" id="RDS83534.1"/>
    </source>
</evidence>
<dbReference type="AlphaFoldDB" id="A0A370X537"/>
<dbReference type="InterPro" id="IPR012334">
    <property type="entry name" value="Pectin_lyas_fold"/>
</dbReference>
<dbReference type="PANTHER" id="PTHR31736">
    <property type="match status" value="1"/>
</dbReference>
<dbReference type="InterPro" id="IPR006626">
    <property type="entry name" value="PbH1"/>
</dbReference>
<dbReference type="InterPro" id="IPR024535">
    <property type="entry name" value="RHGA/B-epi-like_pectate_lyase"/>
</dbReference>
<comment type="caution">
    <text evidence="3">The sequence shown here is derived from an EMBL/GenBank/DDBJ whole genome shotgun (WGS) entry which is preliminary data.</text>
</comment>
<keyword evidence="1" id="KW-1015">Disulfide bond</keyword>
<gene>
    <name evidence="3" type="ORF">DWU98_04105</name>
</gene>
<evidence type="ECO:0000256" key="1">
    <source>
        <dbReference type="ARBA" id="ARBA00023157"/>
    </source>
</evidence>
<dbReference type="PANTHER" id="PTHR31736:SF19">
    <property type="entry name" value="PECTIN LYASE SUPERFAMILY PROTEIN-RELATED"/>
    <property type="match status" value="1"/>
</dbReference>
<reference evidence="3 4" key="1">
    <citation type="submission" date="2018-07" db="EMBL/GenBank/DDBJ databases">
        <title>Dyella monticola sp. nov. and Dyella psychrodurans sp. nov. isolated from monsoon evergreen broad-leaved forest soil of Dinghu Mountain, China.</title>
        <authorList>
            <person name="Gao Z."/>
            <person name="Qiu L."/>
        </authorList>
    </citation>
    <scope>NUCLEOTIDE SEQUENCE [LARGE SCALE GENOMIC DNA]</scope>
    <source>
        <strain evidence="3 4">4G-K06</strain>
    </source>
</reference>
<accession>A0A370X537</accession>
<dbReference type="Gene3D" id="2.160.20.10">
    <property type="entry name" value="Single-stranded right-handed beta-helix, Pectin lyase-like"/>
    <property type="match status" value="1"/>
</dbReference>
<evidence type="ECO:0000313" key="4">
    <source>
        <dbReference type="Proteomes" id="UP000254258"/>
    </source>
</evidence>
<dbReference type="InterPro" id="IPR011050">
    <property type="entry name" value="Pectin_lyase_fold/virulence"/>
</dbReference>
<dbReference type="Proteomes" id="UP000254258">
    <property type="component" value="Unassembled WGS sequence"/>
</dbReference>
<dbReference type="EMBL" id="QRBE01000002">
    <property type="protein sequence ID" value="RDS83534.1"/>
    <property type="molecule type" value="Genomic_DNA"/>
</dbReference>
<name>A0A370X537_9GAMM</name>
<feature type="domain" description="Rhamnogalacturonase A/B/Epimerase-like pectate lyase" evidence="2">
    <location>
        <begin position="81"/>
        <end position="325"/>
    </location>
</feature>
<keyword evidence="4" id="KW-1185">Reference proteome</keyword>
<sequence>MTHLCPAIHSKEAFSDVKNRSALKGAQGHFFPHQGVSIANKLNRKMLVSAASLALSMVTFPAFATNWWTQTPSVSIGSTVLNVRNFGAMGNGSTDDTKAIQAAINALPSSGGTIDVPDGTYMINALDGISLRSHTRLSLASGAALKAIGNNARRYWVVKVWNANNVEIVGGGIIGDRYSHYGNNGGEWGYGINISSSDNVYVHDITVQDCWGDGLLIGALGSGKGMVEATNVTLNRVTSKNNRRQGMSITPSNRVYVVNSTFTGTNGTAPQSGIDIEPRAQGWASQIRLENTNLSGNDGNGLELHHNVDALTLYKVTAENNKGFGVYSGGPKNVSITDSTLSQNYLFGVDLAVDTTYVTLADNTINYNGDAWYYAHGKSIFSKSTTPRDIEIAPTATNITQSNNIISPK</sequence>
<dbReference type="SUPFAM" id="SSF51126">
    <property type="entry name" value="Pectin lyase-like"/>
    <property type="match status" value="2"/>
</dbReference>